<protein>
    <submittedName>
        <fullName evidence="1">Uncharacterized protein</fullName>
    </submittedName>
</protein>
<sequence length="58" mass="6487">MKKDRFRIMVLKRGTGLFPSSSAIGPAESARSSPGMRYLTTIYVGIKKEEINRKRGKA</sequence>
<reference evidence="1 2" key="1">
    <citation type="submission" date="2019-11" db="EMBL/GenBank/DDBJ databases">
        <title>Genome sequences of 17 halophilic strains isolated from different environments.</title>
        <authorList>
            <person name="Furrow R.E."/>
        </authorList>
    </citation>
    <scope>NUCLEOTIDE SEQUENCE [LARGE SCALE GENOMIC DNA]</scope>
    <source>
        <strain evidence="1 2">22511_23_Filter</strain>
    </source>
</reference>
<organism evidence="1 2">
    <name type="scientific">Halobacillus litoralis</name>
    <dbReference type="NCBI Taxonomy" id="45668"/>
    <lineage>
        <taxon>Bacteria</taxon>
        <taxon>Bacillati</taxon>
        <taxon>Bacillota</taxon>
        <taxon>Bacilli</taxon>
        <taxon>Bacillales</taxon>
        <taxon>Bacillaceae</taxon>
        <taxon>Halobacillus</taxon>
    </lineage>
</organism>
<proteinExistence type="predicted"/>
<dbReference type="EMBL" id="WMET01000006">
    <property type="protein sequence ID" value="MYL21758.1"/>
    <property type="molecule type" value="Genomic_DNA"/>
</dbReference>
<comment type="caution">
    <text evidence="1">The sequence shown here is derived from an EMBL/GenBank/DDBJ whole genome shotgun (WGS) entry which is preliminary data.</text>
</comment>
<accession>A0A845DXF1</accession>
<name>A0A845DXF1_9BACI</name>
<gene>
    <name evidence="1" type="ORF">GLW04_17805</name>
</gene>
<evidence type="ECO:0000313" key="2">
    <source>
        <dbReference type="Proteomes" id="UP000460949"/>
    </source>
</evidence>
<dbReference type="AlphaFoldDB" id="A0A845DXF1"/>
<dbReference type="Proteomes" id="UP000460949">
    <property type="component" value="Unassembled WGS sequence"/>
</dbReference>
<evidence type="ECO:0000313" key="1">
    <source>
        <dbReference type="EMBL" id="MYL21758.1"/>
    </source>
</evidence>